<keyword evidence="5" id="KW-1185">Reference proteome</keyword>
<proteinExistence type="predicted"/>
<sequence length="314" mass="35589">MLSALLHNSLQLAGKMLGSNKLSILIYHQVLASPDPMRPSEPTAAVFDWQMQLLSRYFTPLSLDQALTHLQTGSLPANAVCVTFDDGYANNLTVAQPILAKYGIPATVYVATGFSDGTNMWNDRLIHLFAEPERQQLQLDGELLQLGDWQNRRNQAQQWLKNLKYLPIAERLQKIDQFYRQNSIREQAALMMTPAQIQQLAKYGITIGAHTVNHPILKVLPTEQQRQEISESKHQLESWLDKPVLHFAYPNGVEGVDFDDTTVALVNQIGFNSAVVTNWGVSNADTPLLKLKRFTPWDRTAARFHMRLIKQFIQ</sequence>
<dbReference type="RefSeq" id="WP_335737377.1">
    <property type="nucleotide sequence ID" value="NZ_JALAAR010000018.1"/>
</dbReference>
<evidence type="ECO:0000313" key="5">
    <source>
        <dbReference type="Proteomes" id="UP001375382"/>
    </source>
</evidence>
<accession>A0ABU8CB46</accession>
<reference evidence="4 5" key="1">
    <citation type="journal article" date="2023" name="Ecotoxicol. Environ. Saf.">
        <title>Mercury remediation potential of mercury-resistant strain Rheinheimera metallidurans sp. nov. isolated from a municipal waste dumping site.</title>
        <authorList>
            <person name="Yadav V."/>
            <person name="Manjhi A."/>
            <person name="Vadakedath N."/>
        </authorList>
    </citation>
    <scope>NUCLEOTIDE SEQUENCE [LARGE SCALE GENOMIC DNA]</scope>
    <source>
        <strain evidence="4 5">E-49</strain>
    </source>
</reference>
<comment type="caution">
    <text evidence="4">The sequence shown here is derived from an EMBL/GenBank/DDBJ whole genome shotgun (WGS) entry which is preliminary data.</text>
</comment>
<dbReference type="SUPFAM" id="SSF88713">
    <property type="entry name" value="Glycoside hydrolase/deacetylase"/>
    <property type="match status" value="1"/>
</dbReference>
<dbReference type="InterPro" id="IPR011330">
    <property type="entry name" value="Glyco_hydro/deAcase_b/a-brl"/>
</dbReference>
<gene>
    <name evidence="4" type="ORF">MN202_17180</name>
</gene>
<comment type="subcellular location">
    <subcellularLocation>
        <location evidence="1">Secreted</location>
    </subcellularLocation>
</comment>
<dbReference type="PANTHER" id="PTHR34216">
    <property type="match status" value="1"/>
</dbReference>
<dbReference type="PROSITE" id="PS51677">
    <property type="entry name" value="NODB"/>
    <property type="match status" value="1"/>
</dbReference>
<evidence type="ECO:0000259" key="3">
    <source>
        <dbReference type="PROSITE" id="PS51677"/>
    </source>
</evidence>
<dbReference type="PANTHER" id="PTHR34216:SF3">
    <property type="entry name" value="POLY-BETA-1,6-N-ACETYL-D-GLUCOSAMINE N-DEACETYLASE"/>
    <property type="match status" value="1"/>
</dbReference>
<organism evidence="4 5">
    <name type="scientific">Rheinheimera muenzenbergensis</name>
    <dbReference type="NCBI Taxonomy" id="1193628"/>
    <lineage>
        <taxon>Bacteria</taxon>
        <taxon>Pseudomonadati</taxon>
        <taxon>Pseudomonadota</taxon>
        <taxon>Gammaproteobacteria</taxon>
        <taxon>Chromatiales</taxon>
        <taxon>Chromatiaceae</taxon>
        <taxon>Rheinheimera</taxon>
    </lineage>
</organism>
<protein>
    <submittedName>
        <fullName evidence="4">Polysaccharide deacetylase family protein</fullName>
    </submittedName>
</protein>
<dbReference type="Proteomes" id="UP001375382">
    <property type="component" value="Unassembled WGS sequence"/>
</dbReference>
<name>A0ABU8CB46_9GAMM</name>
<dbReference type="InterPro" id="IPR051398">
    <property type="entry name" value="Polysacch_Deacetylase"/>
</dbReference>
<dbReference type="InterPro" id="IPR002509">
    <property type="entry name" value="NODB_dom"/>
</dbReference>
<dbReference type="CDD" id="cd10918">
    <property type="entry name" value="CE4_NodB_like_5s_6s"/>
    <property type="match status" value="1"/>
</dbReference>
<feature type="domain" description="NodB homology" evidence="3">
    <location>
        <begin position="78"/>
        <end position="314"/>
    </location>
</feature>
<evidence type="ECO:0000256" key="2">
    <source>
        <dbReference type="ARBA" id="ARBA00022729"/>
    </source>
</evidence>
<dbReference type="Pfam" id="PF01522">
    <property type="entry name" value="Polysacc_deac_1"/>
    <property type="match status" value="1"/>
</dbReference>
<keyword evidence="2" id="KW-0732">Signal</keyword>
<dbReference type="EMBL" id="JALAAR010000018">
    <property type="protein sequence ID" value="MEH8018979.1"/>
    <property type="molecule type" value="Genomic_DNA"/>
</dbReference>
<evidence type="ECO:0000313" key="4">
    <source>
        <dbReference type="EMBL" id="MEH8018979.1"/>
    </source>
</evidence>
<evidence type="ECO:0000256" key="1">
    <source>
        <dbReference type="ARBA" id="ARBA00004613"/>
    </source>
</evidence>
<dbReference type="Gene3D" id="3.20.20.370">
    <property type="entry name" value="Glycoside hydrolase/deacetylase"/>
    <property type="match status" value="1"/>
</dbReference>